<dbReference type="RefSeq" id="WP_284187942.1">
    <property type="nucleotide sequence ID" value="NZ_BSPX01000029.1"/>
</dbReference>
<keyword evidence="2" id="KW-0472">Membrane</keyword>
<gene>
    <name evidence="3" type="ORF">GCM10007933_21170</name>
</gene>
<organism evidence="3 4">
    <name type="scientific">Zoogloea oryzae</name>
    <dbReference type="NCBI Taxonomy" id="310767"/>
    <lineage>
        <taxon>Bacteria</taxon>
        <taxon>Pseudomonadati</taxon>
        <taxon>Pseudomonadota</taxon>
        <taxon>Betaproteobacteria</taxon>
        <taxon>Rhodocyclales</taxon>
        <taxon>Zoogloeaceae</taxon>
        <taxon>Zoogloea</taxon>
    </lineage>
</organism>
<keyword evidence="2" id="KW-0812">Transmembrane</keyword>
<keyword evidence="2" id="KW-1133">Transmembrane helix</keyword>
<sequence>MEIFLFTLAAIALLVAIVALIRWKVRRDWARIERKMAERDHATLQSYKKHTIPGRRSSPDTTPSSSSRCSTQGDTAAPTPWDIPAMSAIHRSAEPSGLEPTIIGEERMPDEVRDQMKAMNRKAKWPNQDEVEALREKVKTLEAQLHDDHWPHGATVKLRWVGPGHCEKAGWAKRDKYGHLLSAYSLTPLDPSCWEVCEERPLETEGRD</sequence>
<comment type="caution">
    <text evidence="3">The sequence shown here is derived from an EMBL/GenBank/DDBJ whole genome shotgun (WGS) entry which is preliminary data.</text>
</comment>
<name>A0ABQ6FAU2_9RHOO</name>
<feature type="transmembrane region" description="Helical" evidence="2">
    <location>
        <begin position="6"/>
        <end position="25"/>
    </location>
</feature>
<evidence type="ECO:0000256" key="2">
    <source>
        <dbReference type="SAM" id="Phobius"/>
    </source>
</evidence>
<proteinExistence type="predicted"/>
<protein>
    <submittedName>
        <fullName evidence="3">Uncharacterized protein</fullName>
    </submittedName>
</protein>
<accession>A0ABQ6FAU2</accession>
<dbReference type="CDD" id="cd14724">
    <property type="entry name" value="ZIP_Gal4-like_1"/>
    <property type="match status" value="1"/>
</dbReference>
<dbReference type="Proteomes" id="UP001157167">
    <property type="component" value="Unassembled WGS sequence"/>
</dbReference>
<feature type="region of interest" description="Disordered" evidence="1">
    <location>
        <begin position="43"/>
        <end position="81"/>
    </location>
</feature>
<evidence type="ECO:0000313" key="3">
    <source>
        <dbReference type="EMBL" id="GLT22657.1"/>
    </source>
</evidence>
<feature type="compositionally biased region" description="Low complexity" evidence="1">
    <location>
        <begin position="54"/>
        <end position="71"/>
    </location>
</feature>
<dbReference type="EMBL" id="BSPX01000029">
    <property type="protein sequence ID" value="GLT22657.1"/>
    <property type="molecule type" value="Genomic_DNA"/>
</dbReference>
<evidence type="ECO:0000256" key="1">
    <source>
        <dbReference type="SAM" id="MobiDB-lite"/>
    </source>
</evidence>
<keyword evidence="4" id="KW-1185">Reference proteome</keyword>
<reference evidence="4" key="1">
    <citation type="journal article" date="2019" name="Int. J. Syst. Evol. Microbiol.">
        <title>The Global Catalogue of Microorganisms (GCM) 10K type strain sequencing project: providing services to taxonomists for standard genome sequencing and annotation.</title>
        <authorList>
            <consortium name="The Broad Institute Genomics Platform"/>
            <consortium name="The Broad Institute Genome Sequencing Center for Infectious Disease"/>
            <person name="Wu L."/>
            <person name="Ma J."/>
        </authorList>
    </citation>
    <scope>NUCLEOTIDE SEQUENCE [LARGE SCALE GENOMIC DNA]</scope>
    <source>
        <strain evidence="4">NBRC 102407</strain>
    </source>
</reference>
<evidence type="ECO:0000313" key="4">
    <source>
        <dbReference type="Proteomes" id="UP001157167"/>
    </source>
</evidence>